<name>A0A6N8F4Q6_PAEMA</name>
<dbReference type="SUPFAM" id="SSF82784">
    <property type="entry name" value="OsmC-like"/>
    <property type="match status" value="1"/>
</dbReference>
<dbReference type="AlphaFoldDB" id="A0A6N8F4Q6"/>
<dbReference type="InterPro" id="IPR015946">
    <property type="entry name" value="KH_dom-like_a/b"/>
</dbReference>
<proteinExistence type="predicted"/>
<dbReference type="InterPro" id="IPR003718">
    <property type="entry name" value="OsmC/Ohr_fam"/>
</dbReference>
<organism evidence="1 2">
    <name type="scientific">Paenibacillus macerans</name>
    <name type="common">Bacillus macerans</name>
    <dbReference type="NCBI Taxonomy" id="44252"/>
    <lineage>
        <taxon>Bacteria</taxon>
        <taxon>Bacillati</taxon>
        <taxon>Bacillota</taxon>
        <taxon>Bacilli</taxon>
        <taxon>Bacillales</taxon>
        <taxon>Paenibacillaceae</taxon>
        <taxon>Paenibacillus</taxon>
    </lineage>
</organism>
<evidence type="ECO:0000313" key="1">
    <source>
        <dbReference type="EMBL" id="MUG25432.1"/>
    </source>
</evidence>
<accession>A0A6N8F4Q6</accession>
<dbReference type="Proteomes" id="UP000442469">
    <property type="component" value="Unassembled WGS sequence"/>
</dbReference>
<dbReference type="EMBL" id="WNZZ01000025">
    <property type="protein sequence ID" value="MUG25432.1"/>
    <property type="molecule type" value="Genomic_DNA"/>
</dbReference>
<sequence length="128" mass="14166">MTTIKFANGRNEICNGAGFQLIGAPGPDQTGLNPKELLEASLGLCISITLRNLLERDEITVDPSQVEVEVSALKEPGVKSRFTHFHVELKLPHILEVDYKNKLIANVERVCTISNTLRHPPVIEVIEL</sequence>
<protein>
    <submittedName>
        <fullName evidence="1">OsmC family peroxiredoxin</fullName>
    </submittedName>
</protein>
<dbReference type="Pfam" id="PF02566">
    <property type="entry name" value="OsmC"/>
    <property type="match status" value="1"/>
</dbReference>
<dbReference type="InterPro" id="IPR036102">
    <property type="entry name" value="OsmC/Ohrsf"/>
</dbReference>
<reference evidence="1 2" key="1">
    <citation type="submission" date="2019-11" db="EMBL/GenBank/DDBJ databases">
        <title>Draft genome sequences of five Paenibacillus species of dairy origin.</title>
        <authorList>
            <person name="Olajide A.M."/>
            <person name="Chen S."/>
            <person name="Lapointe G."/>
        </authorList>
    </citation>
    <scope>NUCLEOTIDE SEQUENCE [LARGE SCALE GENOMIC DNA]</scope>
    <source>
        <strain evidence="1 2">3CT49</strain>
    </source>
</reference>
<evidence type="ECO:0000313" key="2">
    <source>
        <dbReference type="Proteomes" id="UP000442469"/>
    </source>
</evidence>
<comment type="caution">
    <text evidence="1">The sequence shown here is derived from an EMBL/GenBank/DDBJ whole genome shotgun (WGS) entry which is preliminary data.</text>
</comment>
<dbReference type="RefSeq" id="WP_155621057.1">
    <property type="nucleotide sequence ID" value="NZ_CP086393.1"/>
</dbReference>
<dbReference type="Gene3D" id="3.30.300.20">
    <property type="match status" value="1"/>
</dbReference>
<gene>
    <name evidence="1" type="ORF">GNQ08_23985</name>
</gene>